<keyword evidence="2" id="KW-1185">Reference proteome</keyword>
<dbReference type="AlphaFoldDB" id="A0A5S9Q5J8"/>
<dbReference type="Pfam" id="PF08020">
    <property type="entry name" value="DUF1706"/>
    <property type="match status" value="1"/>
</dbReference>
<organism evidence="1 2">
    <name type="scientific">Starkeya nomas</name>
    <dbReference type="NCBI Taxonomy" id="2666134"/>
    <lineage>
        <taxon>Bacteria</taxon>
        <taxon>Pseudomonadati</taxon>
        <taxon>Pseudomonadota</taxon>
        <taxon>Alphaproteobacteria</taxon>
        <taxon>Hyphomicrobiales</taxon>
        <taxon>Xanthobacteraceae</taxon>
        <taxon>Starkeya</taxon>
    </lineage>
</organism>
<dbReference type="EMBL" id="CACSAS010000001">
    <property type="protein sequence ID" value="CAA0113069.1"/>
    <property type="molecule type" value="Genomic_DNA"/>
</dbReference>
<proteinExistence type="predicted"/>
<evidence type="ECO:0008006" key="3">
    <source>
        <dbReference type="Google" id="ProtNLM"/>
    </source>
</evidence>
<dbReference type="Proteomes" id="UP000433050">
    <property type="component" value="Unassembled WGS sequence"/>
</dbReference>
<sequence length="170" mass="19334">MAVPDSKQALLAELARSYAALEKELATVPPELFGEKTLEGHAKGEVMSAHDLVAYLIGWNELVLKWHARRAAGEEPDFPDTGFGWNELGRLAARFYRDYEMLAVPELLARLFEAKARILRLVERQDAAALYGAPWYRRYTMGRMIQLNTSSPYINARGRLRKWKKARGLA</sequence>
<evidence type="ECO:0000313" key="2">
    <source>
        <dbReference type="Proteomes" id="UP000433050"/>
    </source>
</evidence>
<dbReference type="InterPro" id="IPR012550">
    <property type="entry name" value="DUF1706"/>
</dbReference>
<protein>
    <recommendedName>
        <fullName evidence="3">ClbS/DfsB family four-helix bundle protein</fullName>
    </recommendedName>
</protein>
<name>A0A5S9Q5J8_9HYPH</name>
<gene>
    <name evidence="1" type="ORF">STARVERO_04147</name>
</gene>
<dbReference type="Gene3D" id="1.20.120.450">
    <property type="entry name" value="dinb family like domain"/>
    <property type="match status" value="1"/>
</dbReference>
<dbReference type="PANTHER" id="PTHR40658:SF3">
    <property type="entry name" value="CLBS_DFSB FAMILY FOUR-HELIX BUNDLE PROTEIN"/>
    <property type="match status" value="1"/>
</dbReference>
<dbReference type="RefSeq" id="WP_159601297.1">
    <property type="nucleotide sequence ID" value="NZ_CACSAS010000001.1"/>
</dbReference>
<evidence type="ECO:0000313" key="1">
    <source>
        <dbReference type="EMBL" id="CAA0113069.1"/>
    </source>
</evidence>
<dbReference type="SUPFAM" id="SSF109854">
    <property type="entry name" value="DinB/YfiT-like putative metalloenzymes"/>
    <property type="match status" value="1"/>
</dbReference>
<dbReference type="InterPro" id="IPR034660">
    <property type="entry name" value="DinB/YfiT-like"/>
</dbReference>
<reference evidence="1 2" key="1">
    <citation type="submission" date="2019-12" db="EMBL/GenBank/DDBJ databases">
        <authorList>
            <person name="Reyes-Prieto M."/>
        </authorList>
    </citation>
    <scope>NUCLEOTIDE SEQUENCE [LARGE SCALE GENOMIC DNA]</scope>
    <source>
        <strain evidence="1">HF14-78462</strain>
    </source>
</reference>
<dbReference type="PANTHER" id="PTHR40658">
    <property type="match status" value="1"/>
</dbReference>
<accession>A0A5S9Q5J8</accession>